<evidence type="ECO:0000313" key="1">
    <source>
        <dbReference type="EMBL" id="KAI4325837.1"/>
    </source>
</evidence>
<comment type="caution">
    <text evidence="1">The sequence shown here is derived from an EMBL/GenBank/DDBJ whole genome shotgun (WGS) entry which is preliminary data.</text>
</comment>
<protein>
    <submittedName>
        <fullName evidence="1">Uncharacterized protein</fullName>
    </submittedName>
</protein>
<proteinExistence type="predicted"/>
<gene>
    <name evidence="1" type="ORF">MLD38_031201</name>
</gene>
<dbReference type="Proteomes" id="UP001057402">
    <property type="component" value="Chromosome 9"/>
</dbReference>
<keyword evidence="2" id="KW-1185">Reference proteome</keyword>
<reference evidence="2" key="1">
    <citation type="journal article" date="2023" name="Front. Plant Sci.">
        <title>Chromosomal-level genome assembly of Melastoma candidum provides insights into trichome evolution.</title>
        <authorList>
            <person name="Zhong Y."/>
            <person name="Wu W."/>
            <person name="Sun C."/>
            <person name="Zou P."/>
            <person name="Liu Y."/>
            <person name="Dai S."/>
            <person name="Zhou R."/>
        </authorList>
    </citation>
    <scope>NUCLEOTIDE SEQUENCE [LARGE SCALE GENOMIC DNA]</scope>
</reference>
<sequence length="592" mass="66313">MATTSDHRRSKSFPNKKLFEDASGFLCRDRSDRVKLDVGCNPETENRREMRLPIDEGIHKSLKQEIFLLEKRLREQLDGRRALEEALGLRRSSYALNISSSLPKPAAELIKEIAVLEMEVTVLEQYLLSLYRKAFDSKVSSGSPSSTDKRHDSSSHMPIRKSPPRPRVSASDGQGSIAKEMDDEPPEEIRFRSVPHCRLALVELSMQTSAAAGSLAEEARGCRSPPLPIPEDPKNATANVISLAEHLGARISDLVPETPNRISEDMVKCICAIYSKLSNAPLPIDTLSSPCSMSSRSAHAFSPRDRLDSWSPVIGNSSSFDVRLENPFNVQGLGEFSGPYNTMVEVNFLYQESRKSEDVNELLQNYRLLITRLENVDPRKLSHEEKLAFWVNIHNALVMHAFLAYGIPRNNAKRLLLLLKAAYNICGHTISAGTIQSSILGCRMPRPGQWLRLLLSSRSKFKTGDERQAYAIDGAEPLLHFALSCGSHSDPAVRLYTARGIFQELEAAKEEYIRATFGVGKDNRLLLPKVIESFAKDSGLSPAGIIEVVHLSIPSSAKKMLKRCEIEKHRKNIEWVPHNFSFRYLISKELIK</sequence>
<organism evidence="1 2">
    <name type="scientific">Melastoma candidum</name>
    <dbReference type="NCBI Taxonomy" id="119954"/>
    <lineage>
        <taxon>Eukaryota</taxon>
        <taxon>Viridiplantae</taxon>
        <taxon>Streptophyta</taxon>
        <taxon>Embryophyta</taxon>
        <taxon>Tracheophyta</taxon>
        <taxon>Spermatophyta</taxon>
        <taxon>Magnoliopsida</taxon>
        <taxon>eudicotyledons</taxon>
        <taxon>Gunneridae</taxon>
        <taxon>Pentapetalae</taxon>
        <taxon>rosids</taxon>
        <taxon>malvids</taxon>
        <taxon>Myrtales</taxon>
        <taxon>Melastomataceae</taxon>
        <taxon>Melastomatoideae</taxon>
        <taxon>Melastomateae</taxon>
        <taxon>Melastoma</taxon>
    </lineage>
</organism>
<dbReference type="EMBL" id="CM042888">
    <property type="protein sequence ID" value="KAI4325837.1"/>
    <property type="molecule type" value="Genomic_DNA"/>
</dbReference>
<name>A0ACB9MNT6_9MYRT</name>
<accession>A0ACB9MNT6</accession>
<evidence type="ECO:0000313" key="2">
    <source>
        <dbReference type="Proteomes" id="UP001057402"/>
    </source>
</evidence>